<evidence type="ECO:0000256" key="1">
    <source>
        <dbReference type="ARBA" id="ARBA00023125"/>
    </source>
</evidence>
<feature type="DNA-binding region" description="OmpR/PhoB-type" evidence="2">
    <location>
        <begin position="1"/>
        <end position="99"/>
    </location>
</feature>
<protein>
    <submittedName>
        <fullName evidence="4">Winged helix-turn-helix domain-containing protein</fullName>
    </submittedName>
</protein>
<evidence type="ECO:0000259" key="3">
    <source>
        <dbReference type="PROSITE" id="PS51755"/>
    </source>
</evidence>
<dbReference type="SMART" id="SM00862">
    <property type="entry name" value="Trans_reg_C"/>
    <property type="match status" value="1"/>
</dbReference>
<dbReference type="Gene3D" id="1.10.10.10">
    <property type="entry name" value="Winged helix-like DNA-binding domain superfamily/Winged helix DNA-binding domain"/>
    <property type="match status" value="1"/>
</dbReference>
<evidence type="ECO:0000256" key="2">
    <source>
        <dbReference type="PROSITE-ProRule" id="PRU01091"/>
    </source>
</evidence>
<dbReference type="CDD" id="cd00383">
    <property type="entry name" value="trans_reg_C"/>
    <property type="match status" value="1"/>
</dbReference>
<name>A0A8J6ITE8_9ALTE</name>
<dbReference type="GO" id="GO:0000160">
    <property type="term" value="P:phosphorelay signal transduction system"/>
    <property type="evidence" value="ECO:0007669"/>
    <property type="project" value="InterPro"/>
</dbReference>
<feature type="domain" description="OmpR/PhoB-type" evidence="3">
    <location>
        <begin position="1"/>
        <end position="99"/>
    </location>
</feature>
<keyword evidence="1 2" id="KW-0238">DNA-binding</keyword>
<proteinExistence type="predicted"/>
<reference evidence="4" key="2">
    <citation type="submission" date="2020-08" db="EMBL/GenBank/DDBJ databases">
        <authorList>
            <person name="Lai Q."/>
        </authorList>
    </citation>
    <scope>NUCLEOTIDE SEQUENCE</scope>
    <source>
        <strain evidence="4">S27-2</strain>
    </source>
</reference>
<evidence type="ECO:0000313" key="4">
    <source>
        <dbReference type="EMBL" id="MBC3765480.1"/>
    </source>
</evidence>
<dbReference type="AlphaFoldDB" id="A0A8J6ITE8"/>
<accession>A0A8J6ITE8</accession>
<dbReference type="SUPFAM" id="SSF48452">
    <property type="entry name" value="TPR-like"/>
    <property type="match status" value="1"/>
</dbReference>
<keyword evidence="5" id="KW-1185">Reference proteome</keyword>
<gene>
    <name evidence="4" type="ORF">H8B19_06295</name>
</gene>
<dbReference type="InterPro" id="IPR001867">
    <property type="entry name" value="OmpR/PhoB-type_DNA-bd"/>
</dbReference>
<dbReference type="InterPro" id="IPR036388">
    <property type="entry name" value="WH-like_DNA-bd_sf"/>
</dbReference>
<dbReference type="Gene3D" id="1.25.40.10">
    <property type="entry name" value="Tetratricopeptide repeat domain"/>
    <property type="match status" value="2"/>
</dbReference>
<evidence type="ECO:0000313" key="5">
    <source>
        <dbReference type="Proteomes" id="UP000601768"/>
    </source>
</evidence>
<dbReference type="Proteomes" id="UP000601768">
    <property type="component" value="Unassembled WGS sequence"/>
</dbReference>
<comment type="caution">
    <text evidence="4">The sequence shown here is derived from an EMBL/GenBank/DDBJ whole genome shotgun (WGS) entry which is preliminary data.</text>
</comment>
<dbReference type="EMBL" id="JACNEP010000004">
    <property type="protein sequence ID" value="MBC3765480.1"/>
    <property type="molecule type" value="Genomic_DNA"/>
</dbReference>
<dbReference type="GO" id="GO:0006355">
    <property type="term" value="P:regulation of DNA-templated transcription"/>
    <property type="evidence" value="ECO:0007669"/>
    <property type="project" value="InterPro"/>
</dbReference>
<dbReference type="Pfam" id="PF00486">
    <property type="entry name" value="Trans_reg_C"/>
    <property type="match status" value="1"/>
</dbReference>
<organism evidence="4 5">
    <name type="scientific">Neptunicella marina</name>
    <dbReference type="NCBI Taxonomy" id="2125989"/>
    <lineage>
        <taxon>Bacteria</taxon>
        <taxon>Pseudomonadati</taxon>
        <taxon>Pseudomonadota</taxon>
        <taxon>Gammaproteobacteria</taxon>
        <taxon>Alteromonadales</taxon>
        <taxon>Alteromonadaceae</taxon>
        <taxon>Neptunicella</taxon>
    </lineage>
</organism>
<reference evidence="4" key="1">
    <citation type="journal article" date="2018" name="Int. J. Syst. Evol. Microbiol.">
        <title>Neptunicella marina gen. nov., sp. nov., isolated from surface seawater.</title>
        <authorList>
            <person name="Liu X."/>
            <person name="Lai Q."/>
            <person name="Du Y."/>
            <person name="Zhang X."/>
            <person name="Liu Z."/>
            <person name="Sun F."/>
            <person name="Shao Z."/>
        </authorList>
    </citation>
    <scope>NUCLEOTIDE SEQUENCE</scope>
    <source>
        <strain evidence="4">S27-2</strain>
    </source>
</reference>
<dbReference type="SUPFAM" id="SSF46894">
    <property type="entry name" value="C-terminal effector domain of the bipartite response regulators"/>
    <property type="match status" value="1"/>
</dbReference>
<dbReference type="PROSITE" id="PS51755">
    <property type="entry name" value="OMPR_PHOB"/>
    <property type="match status" value="1"/>
</dbReference>
<dbReference type="GO" id="GO:0003677">
    <property type="term" value="F:DNA binding"/>
    <property type="evidence" value="ECO:0007669"/>
    <property type="project" value="UniProtKB-UniRule"/>
</dbReference>
<dbReference type="RefSeq" id="WP_186505956.1">
    <property type="nucleotide sequence ID" value="NZ_JACNEP010000004.1"/>
</dbReference>
<sequence>MACYKIGDFLLLDSTRRKLFRQNTELELPELSFRFLVCLAENAPNVVAHNVLLEQVWQGKVVSEDTIKKRVSRLRDVIQGADNQALIIAERGLGYRLNSSVVETTTPIVPLKNITGFNSRIAYAILALSICSLLAWLVFKQDKPDIQQANKHYSAHHQTPEQIADAVSQYLDVTDQSQLVNASDELNKLLALYPTNIALLCVLSQTYQTQYQLFNADRFKLEQAVNLAKKAIKEKPAEAWGYLTLANAQILSGQAKVAVDNAQRSIELAPDWVNGYVSQARAYRLLGQTEKAWQSISYVYDMQPDNFSLKLERARVLTAKNMFSWAAQSLQELNDEQADQPYVQLARAELLVATKDYANTRPILDKLNADYPHAFQVSFLNALLFDIQGQQQQAISHFADLTKAPNPYSTMAKLFLILNGAEYELPDVQNTGEWSINHVEQALFQLASGDNQGFLSQLQSAIQHGFSTEYLLQAKSIQHMLEGASSSNIQQRFQQIQLELHNINQRKRVKRLPLLTR</sequence>
<dbReference type="InterPro" id="IPR016032">
    <property type="entry name" value="Sig_transdc_resp-reg_C-effctor"/>
</dbReference>
<dbReference type="InterPro" id="IPR011990">
    <property type="entry name" value="TPR-like_helical_dom_sf"/>
</dbReference>